<protein>
    <submittedName>
        <fullName evidence="1">Uncharacterized protein</fullName>
    </submittedName>
</protein>
<reference evidence="1 2" key="1">
    <citation type="journal article" date="2024" name="Science">
        <title>Giant polyketide synthase enzymes in the biosynthesis of giant marine polyether toxins.</title>
        <authorList>
            <person name="Fallon T.R."/>
            <person name="Shende V.V."/>
            <person name="Wierzbicki I.H."/>
            <person name="Pendleton A.L."/>
            <person name="Watervoot N.F."/>
            <person name="Auber R.P."/>
            <person name="Gonzalez D.J."/>
            <person name="Wisecaver J.H."/>
            <person name="Moore B.S."/>
        </authorList>
    </citation>
    <scope>NUCLEOTIDE SEQUENCE [LARGE SCALE GENOMIC DNA]</scope>
    <source>
        <strain evidence="1 2">12B1</strain>
    </source>
</reference>
<organism evidence="1 2">
    <name type="scientific">Prymnesium parvum</name>
    <name type="common">Toxic golden alga</name>
    <dbReference type="NCBI Taxonomy" id="97485"/>
    <lineage>
        <taxon>Eukaryota</taxon>
        <taxon>Haptista</taxon>
        <taxon>Haptophyta</taxon>
        <taxon>Prymnesiophyceae</taxon>
        <taxon>Prymnesiales</taxon>
        <taxon>Prymnesiaceae</taxon>
        <taxon>Prymnesium</taxon>
    </lineage>
</organism>
<name>A0AB34J4X4_PRYPA</name>
<dbReference type="AlphaFoldDB" id="A0AB34J4X4"/>
<sequence length="79" mass="9097">MPIGDARWTLEGACENARSRMKTGLPALEGDDDLVDYYYMSMNRNSASGKEMRRQKKAEWPAIKKRLAEKYGDWVLNDP</sequence>
<gene>
    <name evidence="1" type="ORF">AB1Y20_003543</name>
</gene>
<evidence type="ECO:0000313" key="2">
    <source>
        <dbReference type="Proteomes" id="UP001515480"/>
    </source>
</evidence>
<accession>A0AB34J4X4</accession>
<comment type="caution">
    <text evidence="1">The sequence shown here is derived from an EMBL/GenBank/DDBJ whole genome shotgun (WGS) entry which is preliminary data.</text>
</comment>
<dbReference type="EMBL" id="JBGBPQ010000012">
    <property type="protein sequence ID" value="KAL1514444.1"/>
    <property type="molecule type" value="Genomic_DNA"/>
</dbReference>
<keyword evidence="2" id="KW-1185">Reference proteome</keyword>
<dbReference type="Proteomes" id="UP001515480">
    <property type="component" value="Unassembled WGS sequence"/>
</dbReference>
<proteinExistence type="predicted"/>
<evidence type="ECO:0000313" key="1">
    <source>
        <dbReference type="EMBL" id="KAL1514444.1"/>
    </source>
</evidence>